<evidence type="ECO:0000313" key="2">
    <source>
        <dbReference type="Proteomes" id="UP000318801"/>
    </source>
</evidence>
<dbReference type="OrthoDB" id="8449893at2"/>
<dbReference type="InterPro" id="IPR046083">
    <property type="entry name" value="DUF6101"/>
</dbReference>
<comment type="caution">
    <text evidence="1">The sequence shown here is derived from an EMBL/GenBank/DDBJ whole genome shotgun (WGS) entry which is preliminary data.</text>
</comment>
<dbReference type="AlphaFoldDB" id="A0A506UG56"/>
<proteinExistence type="predicted"/>
<dbReference type="Pfam" id="PF19596">
    <property type="entry name" value="DUF6101"/>
    <property type="match status" value="1"/>
</dbReference>
<evidence type="ECO:0000313" key="1">
    <source>
        <dbReference type="EMBL" id="TPW32371.1"/>
    </source>
</evidence>
<keyword evidence="2" id="KW-1185">Reference proteome</keyword>
<protein>
    <submittedName>
        <fullName evidence="1">Uncharacterized protein</fullName>
    </submittedName>
</protein>
<gene>
    <name evidence="1" type="ORF">FJU08_05030</name>
</gene>
<organism evidence="1 2">
    <name type="scientific">Martelella alba</name>
    <dbReference type="NCBI Taxonomy" id="2590451"/>
    <lineage>
        <taxon>Bacteria</taxon>
        <taxon>Pseudomonadati</taxon>
        <taxon>Pseudomonadota</taxon>
        <taxon>Alphaproteobacteria</taxon>
        <taxon>Hyphomicrobiales</taxon>
        <taxon>Aurantimonadaceae</taxon>
        <taxon>Martelella</taxon>
    </lineage>
</organism>
<dbReference type="Proteomes" id="UP000318801">
    <property type="component" value="Unassembled WGS sequence"/>
</dbReference>
<sequence>MSYSERTRDAEDAMIRVDPQHFPQKFSYAAKGAEARIGVKLDERGAVVRRDLPSSKLPFSIALPGRAFKGVAARAIAHREGKITVTLELHHSDPEMCIPLLVTHDLNDIVADWQNWSSLYDIPMLMVEADGIARPLANGADVIRPANDTENTGTIPARKSPRTMMRLKGGKLGVSMKYTAKTIAAG</sequence>
<dbReference type="EMBL" id="VHLG01000002">
    <property type="protein sequence ID" value="TPW32371.1"/>
    <property type="molecule type" value="Genomic_DNA"/>
</dbReference>
<reference evidence="1 2" key="1">
    <citation type="submission" date="2019-06" db="EMBL/GenBank/DDBJ databases">
        <authorList>
            <person name="Li M."/>
        </authorList>
    </citation>
    <scope>NUCLEOTIDE SEQUENCE [LARGE SCALE GENOMIC DNA]</scope>
    <source>
        <strain evidence="1 2">BGMRC2036</strain>
    </source>
</reference>
<name>A0A506UG56_9HYPH</name>
<accession>A0A506UG56</accession>